<evidence type="ECO:0000256" key="2">
    <source>
        <dbReference type="SAM" id="MobiDB-lite"/>
    </source>
</evidence>
<dbReference type="InterPro" id="IPR029294">
    <property type="entry name" value="hSH3"/>
</dbReference>
<accession>A0A672UHA1</accession>
<proteinExistence type="predicted"/>
<feature type="compositionally biased region" description="Basic and acidic residues" evidence="2">
    <location>
        <begin position="1"/>
        <end position="11"/>
    </location>
</feature>
<dbReference type="GO" id="GO:0005886">
    <property type="term" value="C:plasma membrane"/>
    <property type="evidence" value="ECO:0007669"/>
    <property type="project" value="InterPro"/>
</dbReference>
<feature type="region of interest" description="Disordered" evidence="2">
    <location>
        <begin position="195"/>
        <end position="240"/>
    </location>
</feature>
<evidence type="ECO:0000313" key="4">
    <source>
        <dbReference type="Ensembl" id="ENSSHBP00005014551.1"/>
    </source>
</evidence>
<evidence type="ECO:0000259" key="3">
    <source>
        <dbReference type="Pfam" id="PF14603"/>
    </source>
</evidence>
<dbReference type="InterPro" id="IPR043443">
    <property type="entry name" value="FYB1/2-like"/>
</dbReference>
<sequence>MTHLERKEAVVRHLRAKLQGNRKDPPKAGGCPESRSAAPLATEPGQTPTPEPPRSRRVDFSRASPSHSKGVGQCSPPHPTAETPAWVVQLKKGTAQDGSFHPAPAKPGGGDVLDKEVGATSDPPWRNPAQQTWPLAKDKGAAAVPVAAPMGAVASPHGMGHPAQPRRKPLPHIKALGARPAKPRRPPVVDLEKFGAPAHPGTPIHPAMEPPRSAQLGHPKPGYAASARFPPQDAPSVRGDEDEIYDDVEPVGLIGRAQGFPLPPTCQPAANRCPRGGGDAGRASNGFTLLAAAQREAQVPRKTKPMTLKECKKEEKADREFQKKFKFEGSINVLTQMMVDPAVMEKRGGGKNLPLRRGEILDVIQFTNQEQILCRNSQRRYGYVPRAVMLHLDTDIYDDVEIYGRCRGNHCCSPFT</sequence>
<dbReference type="Proteomes" id="UP000472266">
    <property type="component" value="Chromosome 21"/>
</dbReference>
<protein>
    <submittedName>
        <fullName evidence="4">PML-RARA regulated adaptor molecule 1</fullName>
    </submittedName>
</protein>
<dbReference type="GO" id="GO:0050852">
    <property type="term" value="P:T cell receptor signaling pathway"/>
    <property type="evidence" value="ECO:0007669"/>
    <property type="project" value="TreeGrafter"/>
</dbReference>
<organism evidence="4 5">
    <name type="scientific">Strigops habroptila</name>
    <name type="common">Kakapo</name>
    <dbReference type="NCBI Taxonomy" id="2489341"/>
    <lineage>
        <taxon>Eukaryota</taxon>
        <taxon>Metazoa</taxon>
        <taxon>Chordata</taxon>
        <taxon>Craniata</taxon>
        <taxon>Vertebrata</taxon>
        <taxon>Euteleostomi</taxon>
        <taxon>Archelosauria</taxon>
        <taxon>Archosauria</taxon>
        <taxon>Dinosauria</taxon>
        <taxon>Saurischia</taxon>
        <taxon>Theropoda</taxon>
        <taxon>Coelurosauria</taxon>
        <taxon>Aves</taxon>
        <taxon>Neognathae</taxon>
        <taxon>Neoaves</taxon>
        <taxon>Telluraves</taxon>
        <taxon>Australaves</taxon>
        <taxon>Psittaciformes</taxon>
        <taxon>Psittacidae</taxon>
        <taxon>Strigops</taxon>
    </lineage>
</organism>
<dbReference type="OMA" id="KMKPMTL"/>
<keyword evidence="5" id="KW-1185">Reference proteome</keyword>
<dbReference type="InterPro" id="IPR036028">
    <property type="entry name" value="SH3-like_dom_sf"/>
</dbReference>
<feature type="region of interest" description="Disordered" evidence="2">
    <location>
        <begin position="1"/>
        <end position="128"/>
    </location>
</feature>
<reference evidence="4 5" key="1">
    <citation type="submission" date="2019-11" db="EMBL/GenBank/DDBJ databases">
        <title>Strigops habroptila (kakapo) genome, bStrHab1, primary haplotype, v2.</title>
        <authorList>
            <person name="Jarvis E.D."/>
            <person name="Howard J."/>
            <person name="Rhie A."/>
            <person name="Phillippy A."/>
            <person name="Korlach J."/>
            <person name="Digby A."/>
            <person name="Iorns D."/>
            <person name="Eason D."/>
            <person name="Robertson B."/>
            <person name="Raemaekers T."/>
            <person name="Howe K."/>
            <person name="Lewin H."/>
            <person name="Damas J."/>
            <person name="Hastie A."/>
            <person name="Tracey A."/>
            <person name="Chow W."/>
            <person name="Fedrigo O."/>
        </authorList>
    </citation>
    <scope>NUCLEOTIDE SEQUENCE [LARGE SCALE GENOMIC DNA]</scope>
</reference>
<dbReference type="GO" id="GO:0007229">
    <property type="term" value="P:integrin-mediated signaling pathway"/>
    <property type="evidence" value="ECO:0007669"/>
    <property type="project" value="InterPro"/>
</dbReference>
<reference evidence="4" key="3">
    <citation type="submission" date="2025-09" db="UniProtKB">
        <authorList>
            <consortium name="Ensembl"/>
        </authorList>
    </citation>
    <scope>IDENTIFICATION</scope>
</reference>
<dbReference type="PANTHER" id="PTHR16830:SF11">
    <property type="entry name" value="PML-RARA-REGULATED ADAPTER MOLECULE 1"/>
    <property type="match status" value="1"/>
</dbReference>
<keyword evidence="1" id="KW-0597">Phosphoprotein</keyword>
<evidence type="ECO:0000256" key="1">
    <source>
        <dbReference type="ARBA" id="ARBA00022553"/>
    </source>
</evidence>
<dbReference type="Pfam" id="PF14603">
    <property type="entry name" value="hSH3"/>
    <property type="match status" value="1"/>
</dbReference>
<reference evidence="4" key="2">
    <citation type="submission" date="2025-08" db="UniProtKB">
        <authorList>
            <consortium name="Ensembl"/>
        </authorList>
    </citation>
    <scope>IDENTIFICATION</scope>
</reference>
<dbReference type="GeneTree" id="ENSGT00530000063460"/>
<name>A0A672UHA1_STRHB</name>
<dbReference type="Ensembl" id="ENSSHBT00005017483.1">
    <property type="protein sequence ID" value="ENSSHBP00005014551.1"/>
    <property type="gene ID" value="ENSSHBG00005012752.1"/>
</dbReference>
<gene>
    <name evidence="4" type="primary">PRAM1</name>
</gene>
<dbReference type="InParanoid" id="A0A672UHA1"/>
<dbReference type="Gene3D" id="2.30.30.40">
    <property type="entry name" value="SH3 Domains"/>
    <property type="match status" value="1"/>
</dbReference>
<dbReference type="SUPFAM" id="SSF50044">
    <property type="entry name" value="SH3-domain"/>
    <property type="match status" value="1"/>
</dbReference>
<dbReference type="PANTHER" id="PTHR16830">
    <property type="entry name" value="SH2 CONTAINING ADAPTOR PRAM-1 RELATED"/>
    <property type="match status" value="1"/>
</dbReference>
<dbReference type="GO" id="GO:0072659">
    <property type="term" value="P:protein localization to plasma membrane"/>
    <property type="evidence" value="ECO:0007669"/>
    <property type="project" value="TreeGrafter"/>
</dbReference>
<dbReference type="AlphaFoldDB" id="A0A672UHA1"/>
<feature type="domain" description="Helically-extended SH3" evidence="3">
    <location>
        <begin position="321"/>
        <end position="401"/>
    </location>
</feature>
<evidence type="ECO:0000313" key="5">
    <source>
        <dbReference type="Proteomes" id="UP000472266"/>
    </source>
</evidence>